<dbReference type="Proteomes" id="UP000643672">
    <property type="component" value="Unassembled WGS sequence"/>
</dbReference>
<evidence type="ECO:0000313" key="4">
    <source>
        <dbReference type="Proteomes" id="UP000643672"/>
    </source>
</evidence>
<evidence type="ECO:0000256" key="1">
    <source>
        <dbReference type="SAM" id="Phobius"/>
    </source>
</evidence>
<feature type="domain" description="Tll0287-like" evidence="2">
    <location>
        <begin position="90"/>
        <end position="230"/>
    </location>
</feature>
<reference evidence="3 4" key="1">
    <citation type="submission" date="2020-05" db="EMBL/GenBank/DDBJ databases">
        <authorList>
            <person name="Petersen J."/>
            <person name="Sayavedra L."/>
        </authorList>
    </citation>
    <scope>NUCLEOTIDE SEQUENCE [LARGE SCALE GENOMIC DNA]</scope>
    <source>
        <strain evidence="3">B thermophilus SOXS</strain>
    </source>
</reference>
<dbReference type="AlphaFoldDB" id="A0A8H8XCA1"/>
<proteinExistence type="predicted"/>
<protein>
    <recommendedName>
        <fullName evidence="2">Tll0287-like domain-containing protein</fullName>
    </recommendedName>
</protein>
<feature type="transmembrane region" description="Helical" evidence="1">
    <location>
        <begin position="24"/>
        <end position="50"/>
    </location>
</feature>
<keyword evidence="4" id="KW-1185">Reference proteome</keyword>
<accession>A0A8H8XCA1</accession>
<gene>
    <name evidence="3" type="ORF">THERMOS_1149</name>
</gene>
<dbReference type="EMBL" id="CAESAQ020000059">
    <property type="protein sequence ID" value="CAB5500102.1"/>
    <property type="molecule type" value="Genomic_DNA"/>
</dbReference>
<evidence type="ECO:0000259" key="2">
    <source>
        <dbReference type="Pfam" id="PF11845"/>
    </source>
</evidence>
<keyword evidence="1" id="KW-1133">Transmembrane helix</keyword>
<name>A0A8H8XCA1_9GAMM</name>
<comment type="caution">
    <text evidence="3">The sequence shown here is derived from an EMBL/GenBank/DDBJ whole genome shotgun (WGS) entry which is preliminary data.</text>
</comment>
<keyword evidence="1" id="KW-0812">Transmembrane</keyword>
<dbReference type="Pfam" id="PF11845">
    <property type="entry name" value="Tll0287-like"/>
    <property type="match status" value="1"/>
</dbReference>
<sequence length="233" mass="26385">MFFHLIFYKILHLKTKFKFPASSLFFYGIIFSFFIGKTMKLFITVLIAILSTSCMYNETKTNDANKISAAEKQKLSKEAIGLVKQLGGALKPELKKVIKTKGLEHAVEFCAVRAPEITKKINQENKDWTIKRVSLKNRNPNAKPDSWEKKVLQMFDKRQSNGESAKKMAYSEVVDGEFRFMKAQGVGMPCLSCHSKKIAKNIKSAIDKHYPNDKATGYSLGQIRGAFSLSKKL</sequence>
<organism evidence="3 4">
    <name type="scientific">Bathymodiolus thermophilus thioautotrophic gill symbiont</name>
    <dbReference type="NCBI Taxonomy" id="2360"/>
    <lineage>
        <taxon>Bacteria</taxon>
        <taxon>Pseudomonadati</taxon>
        <taxon>Pseudomonadota</taxon>
        <taxon>Gammaproteobacteria</taxon>
        <taxon>sulfur-oxidizing symbionts</taxon>
    </lineage>
</organism>
<dbReference type="InterPro" id="IPR021796">
    <property type="entry name" value="Tll0287-like_dom"/>
</dbReference>
<evidence type="ECO:0000313" key="3">
    <source>
        <dbReference type="EMBL" id="CAB5500102.1"/>
    </source>
</evidence>
<keyword evidence="1" id="KW-0472">Membrane</keyword>